<feature type="transmembrane region" description="Helical" evidence="2">
    <location>
        <begin position="133"/>
        <end position="154"/>
    </location>
</feature>
<feature type="transmembrane region" description="Helical" evidence="2">
    <location>
        <begin position="220"/>
        <end position="241"/>
    </location>
</feature>
<dbReference type="STRING" id="41427.A0A182JHZ9"/>
<feature type="compositionally biased region" description="Polar residues" evidence="1">
    <location>
        <begin position="48"/>
        <end position="61"/>
    </location>
</feature>
<accession>A0A182JHZ9</accession>
<name>A0A182JHZ9_ANOAO</name>
<keyword evidence="2" id="KW-0472">Membrane</keyword>
<dbReference type="EnsemblMetazoa" id="AATE018453-RA">
    <property type="protein sequence ID" value="AATE018453-PA.1"/>
    <property type="gene ID" value="AATE018453"/>
</dbReference>
<feature type="transmembrane region" description="Helical" evidence="2">
    <location>
        <begin position="349"/>
        <end position="372"/>
    </location>
</feature>
<feature type="region of interest" description="Disordered" evidence="1">
    <location>
        <begin position="1"/>
        <end position="68"/>
    </location>
</feature>
<feature type="compositionally biased region" description="Basic and acidic residues" evidence="1">
    <location>
        <begin position="25"/>
        <end position="34"/>
    </location>
</feature>
<feature type="transmembrane region" description="Helical" evidence="2">
    <location>
        <begin position="166"/>
        <end position="185"/>
    </location>
</feature>
<keyword evidence="2" id="KW-1133">Transmembrane helix</keyword>
<protein>
    <submittedName>
        <fullName evidence="3">Uncharacterized protein</fullName>
    </submittedName>
</protein>
<dbReference type="AlphaFoldDB" id="A0A182JHZ9"/>
<evidence type="ECO:0000313" key="3">
    <source>
        <dbReference type="EnsemblMetazoa" id="AATE018453-PA.1"/>
    </source>
</evidence>
<evidence type="ECO:0000256" key="1">
    <source>
        <dbReference type="SAM" id="MobiDB-lite"/>
    </source>
</evidence>
<dbReference type="VEuPathDB" id="VectorBase:AATE018453"/>
<reference evidence="3" key="1">
    <citation type="submission" date="2022-08" db="UniProtKB">
        <authorList>
            <consortium name="EnsemblMetazoa"/>
        </authorList>
    </citation>
    <scope>IDENTIFICATION</scope>
    <source>
        <strain evidence="3">EBRO</strain>
    </source>
</reference>
<keyword evidence="2" id="KW-0812">Transmembrane</keyword>
<feature type="transmembrane region" description="Helical" evidence="2">
    <location>
        <begin position="247"/>
        <end position="266"/>
    </location>
</feature>
<proteinExistence type="predicted"/>
<sequence length="387" mass="43116">MANCPKMGPPLAGPRSSGGSNPAAKIDRPAKDGRMPTMRRCNKPASGGMTNSISAPGTASGESAAAKRLRKRLTRSESFWQTDTHGHRHHQLSTNDNDDSTMKVLNIFHALFICNVREVRLSKSRATLAVSRAHLQLVLPLLLIALLAFSHPWIMLNNRCTKCLDWYTIISRVLMTLGIVVLLALDSFQRRLQLLAMLTNLSDYIPLLTPQKSLKSVSRLVLGILILCNSLVLFDLGSTAYRTRSFAFLPGILTGIIVENYILLNAQFCQVLAEKMAHGFNALQRQMTSQANYHGAVRGLLALEDCKQQLSDVFGFRLLLVLLHLLLNISFCAYDLAQKLLSQEAVGGIYHLSVIVTQETTMLFGLCFYYNLLHDKFTNERRGQWTS</sequence>
<evidence type="ECO:0000256" key="2">
    <source>
        <dbReference type="SAM" id="Phobius"/>
    </source>
</evidence>
<organism evidence="3">
    <name type="scientific">Anopheles atroparvus</name>
    <name type="common">European mosquito</name>
    <dbReference type="NCBI Taxonomy" id="41427"/>
    <lineage>
        <taxon>Eukaryota</taxon>
        <taxon>Metazoa</taxon>
        <taxon>Ecdysozoa</taxon>
        <taxon>Arthropoda</taxon>
        <taxon>Hexapoda</taxon>
        <taxon>Insecta</taxon>
        <taxon>Pterygota</taxon>
        <taxon>Neoptera</taxon>
        <taxon>Endopterygota</taxon>
        <taxon>Diptera</taxon>
        <taxon>Nematocera</taxon>
        <taxon>Culicoidea</taxon>
        <taxon>Culicidae</taxon>
        <taxon>Anophelinae</taxon>
        <taxon>Anopheles</taxon>
    </lineage>
</organism>
<feature type="transmembrane region" description="Helical" evidence="2">
    <location>
        <begin position="318"/>
        <end position="337"/>
    </location>
</feature>